<protein>
    <recommendedName>
        <fullName evidence="1">DUF7033 domain-containing protein</fullName>
    </recommendedName>
</protein>
<dbReference type="InterPro" id="IPR054297">
    <property type="entry name" value="DUF7033"/>
</dbReference>
<reference evidence="2 3" key="1">
    <citation type="submission" date="2015-11" db="EMBL/GenBank/DDBJ databases">
        <title>Genomic analysis of 38 Legionella species identifies large and diverse effector repertoires.</title>
        <authorList>
            <person name="Burstein D."/>
            <person name="Amaro F."/>
            <person name="Zusman T."/>
            <person name="Lifshitz Z."/>
            <person name="Cohen O."/>
            <person name="Gilbert J.A."/>
            <person name="Pupko T."/>
            <person name="Shuman H.A."/>
            <person name="Segal G."/>
        </authorList>
    </citation>
    <scope>NUCLEOTIDE SEQUENCE [LARGE SCALE GENOMIC DNA]</scope>
    <source>
        <strain evidence="2 3">Oak Ridge-10</strain>
    </source>
</reference>
<evidence type="ECO:0000313" key="3">
    <source>
        <dbReference type="Proteomes" id="UP000054858"/>
    </source>
</evidence>
<name>A0A0W0WXG3_9GAMM</name>
<dbReference type="Proteomes" id="UP000054858">
    <property type="component" value="Unassembled WGS sequence"/>
</dbReference>
<gene>
    <name evidence="2" type="ORF">Loak_2157</name>
</gene>
<accession>A0A0W0WXG3</accession>
<dbReference type="InterPro" id="IPR011330">
    <property type="entry name" value="Glyco_hydro/deAcase_b/a-brl"/>
</dbReference>
<dbReference type="PATRIC" id="fig|29423.5.peg.2263"/>
<dbReference type="RefSeq" id="WP_025386110.1">
    <property type="nucleotide sequence ID" value="NZ_LCUA01000001.1"/>
</dbReference>
<evidence type="ECO:0000259" key="1">
    <source>
        <dbReference type="Pfam" id="PF23019"/>
    </source>
</evidence>
<dbReference type="AlphaFoldDB" id="A0A0W0WXG3"/>
<dbReference type="EMBL" id="LNYP01000031">
    <property type="protein sequence ID" value="KTD37021.1"/>
    <property type="molecule type" value="Genomic_DNA"/>
</dbReference>
<proteinExistence type="predicted"/>
<sequence>MITVNIPQNYRAEREYILHTLLHQFLGINYILNTHDSSGITLTCNHKTLHIQDTLFSTKPVHWLTEHSLPRNKASIWDIKDFPLNVFILDTKLPVIYGKNDLNGTFFLITDKAIHLNLDVFGSSFFLLTGYEEFVKKERDIHGRFPFEASHAYQNQYVHRPLVNEYLEILWACMKHLWPDLERKQHRYQLRLTHDVDIPFRYAFASWKNCTKEMAKLTLNKQYMQALQQPYNFYMVKVRKKALSDPFNTFSFLMDIAEKQGISATFYFMVEHTNRMNADYSLTHPFLIELLKTIHHRGHQIGLHGSYYSYQSEKIVHQEIEWLKKTCDSYGITQNYWGNRQHYLRWDPQSTASILHQASINHDSTVGYAEQTGFRAGTCFDYYLYDLATGKQLAVIERPLVVMEASLLGYMNLNHEDAYKEIKKLQQVCKFYHGNFTLLWHNSTLQKHQDKDLFQACVND</sequence>
<dbReference type="SUPFAM" id="SSF88713">
    <property type="entry name" value="Glycoside hydrolase/deacetylase"/>
    <property type="match status" value="1"/>
</dbReference>
<dbReference type="Gene3D" id="3.20.20.370">
    <property type="entry name" value="Glycoside hydrolase/deacetylase"/>
    <property type="match status" value="1"/>
</dbReference>
<dbReference type="CDD" id="cd10931">
    <property type="entry name" value="CE4_u7"/>
    <property type="match status" value="1"/>
</dbReference>
<comment type="caution">
    <text evidence="2">The sequence shown here is derived from an EMBL/GenBank/DDBJ whole genome shotgun (WGS) entry which is preliminary data.</text>
</comment>
<dbReference type="Pfam" id="PF23019">
    <property type="entry name" value="DUF7033"/>
    <property type="match status" value="1"/>
</dbReference>
<organism evidence="2 3">
    <name type="scientific">Legionella oakridgensis</name>
    <dbReference type="NCBI Taxonomy" id="29423"/>
    <lineage>
        <taxon>Bacteria</taxon>
        <taxon>Pseudomonadati</taxon>
        <taxon>Pseudomonadota</taxon>
        <taxon>Gammaproteobacteria</taxon>
        <taxon>Legionellales</taxon>
        <taxon>Legionellaceae</taxon>
        <taxon>Legionella</taxon>
    </lineage>
</organism>
<feature type="domain" description="DUF7033" evidence="1">
    <location>
        <begin position="117"/>
        <end position="204"/>
    </location>
</feature>
<dbReference type="GO" id="GO:0005975">
    <property type="term" value="P:carbohydrate metabolic process"/>
    <property type="evidence" value="ECO:0007669"/>
    <property type="project" value="InterPro"/>
</dbReference>
<evidence type="ECO:0000313" key="2">
    <source>
        <dbReference type="EMBL" id="KTD37021.1"/>
    </source>
</evidence>